<dbReference type="GO" id="GO:0008312">
    <property type="term" value="F:7S RNA binding"/>
    <property type="evidence" value="ECO:0007669"/>
    <property type="project" value="InterPro"/>
</dbReference>
<evidence type="ECO:0000313" key="2">
    <source>
        <dbReference type="EMBL" id="CAD8506062.1"/>
    </source>
</evidence>
<accession>A0A7S0HZ64</accession>
<proteinExistence type="predicted"/>
<dbReference type="GO" id="GO:0048500">
    <property type="term" value="C:signal recognition particle"/>
    <property type="evidence" value="ECO:0007669"/>
    <property type="project" value="InterPro"/>
</dbReference>
<dbReference type="InterPro" id="IPR036891">
    <property type="entry name" value="Signal_recog_part_SRP54_M_sf"/>
</dbReference>
<name>A0A7S0HZ64_9CRYP</name>
<organism evidence="2">
    <name type="scientific">Hanusia phi</name>
    <dbReference type="NCBI Taxonomy" id="3032"/>
    <lineage>
        <taxon>Eukaryota</taxon>
        <taxon>Cryptophyceae</taxon>
        <taxon>Pyrenomonadales</taxon>
        <taxon>Geminigeraceae</taxon>
        <taxon>Hanusia</taxon>
    </lineage>
</organism>
<dbReference type="EMBL" id="HBEO01033125">
    <property type="protein sequence ID" value="CAD8506062.1"/>
    <property type="molecule type" value="Transcribed_RNA"/>
</dbReference>
<protein>
    <recommendedName>
        <fullName evidence="1">Signal recognition particle SRP54 subunit M-domain domain-containing protein</fullName>
    </recommendedName>
</protein>
<gene>
    <name evidence="2" type="ORF">HPHI1048_LOCUS22395</name>
</gene>
<dbReference type="SUPFAM" id="SSF47446">
    <property type="entry name" value="Signal peptide-binding domain"/>
    <property type="match status" value="1"/>
</dbReference>
<dbReference type="AlphaFoldDB" id="A0A7S0HZ64"/>
<dbReference type="Pfam" id="PF02978">
    <property type="entry name" value="SRP_SPB"/>
    <property type="match status" value="1"/>
</dbReference>
<dbReference type="GO" id="GO:0006614">
    <property type="term" value="P:SRP-dependent cotranslational protein targeting to membrane"/>
    <property type="evidence" value="ECO:0007669"/>
    <property type="project" value="InterPro"/>
</dbReference>
<dbReference type="InterPro" id="IPR004125">
    <property type="entry name" value="Signal_recog_particle_SRP54_M"/>
</dbReference>
<sequence>MAARNSSRNLMARTCRSFTTTPAKLGIFDSLKDSWQGTKEQYSAKKQNEMFHAMIGQLIKKEKFDLDDFTESFKQGAEQSGMTGWQRHLPGVKNSPELLQLQETISVLDIIPPEFRREPEKLRAEEKARLAKSTGKTVTDINKVLKRYDEMKMLHGWLRKRAQAGKPLPTNSRELAMMALEPGSGFQMKMKMRR</sequence>
<dbReference type="Gene3D" id="1.10.260.30">
    <property type="entry name" value="Signal recognition particle, SRP54 subunit, M-domain"/>
    <property type="match status" value="1"/>
</dbReference>
<evidence type="ECO:0000259" key="1">
    <source>
        <dbReference type="Pfam" id="PF02978"/>
    </source>
</evidence>
<reference evidence="2" key="1">
    <citation type="submission" date="2021-01" db="EMBL/GenBank/DDBJ databases">
        <authorList>
            <person name="Corre E."/>
            <person name="Pelletier E."/>
            <person name="Niang G."/>
            <person name="Scheremetjew M."/>
            <person name="Finn R."/>
            <person name="Kale V."/>
            <person name="Holt S."/>
            <person name="Cochrane G."/>
            <person name="Meng A."/>
            <person name="Brown T."/>
            <person name="Cohen L."/>
        </authorList>
    </citation>
    <scope>NUCLEOTIDE SEQUENCE</scope>
    <source>
        <strain evidence="2">CCMP325</strain>
    </source>
</reference>
<feature type="domain" description="Signal recognition particle SRP54 subunit M-domain" evidence="1">
    <location>
        <begin position="63"/>
        <end position="152"/>
    </location>
</feature>